<feature type="region of interest" description="Disordered" evidence="3">
    <location>
        <begin position="481"/>
        <end position="509"/>
    </location>
</feature>
<evidence type="ECO:0000256" key="1">
    <source>
        <dbReference type="ARBA" id="ARBA00022450"/>
    </source>
</evidence>
<evidence type="ECO:0000256" key="3">
    <source>
        <dbReference type="SAM" id="MobiDB-lite"/>
    </source>
</evidence>
<dbReference type="InterPro" id="IPR013968">
    <property type="entry name" value="PKS_KR"/>
</dbReference>
<dbReference type="GO" id="GO:0004312">
    <property type="term" value="F:fatty acid synthase activity"/>
    <property type="evidence" value="ECO:0007669"/>
    <property type="project" value="TreeGrafter"/>
</dbReference>
<feature type="compositionally biased region" description="Basic and acidic residues" evidence="3">
    <location>
        <begin position="496"/>
        <end position="509"/>
    </location>
</feature>
<dbReference type="Pfam" id="PF08659">
    <property type="entry name" value="KR"/>
    <property type="match status" value="1"/>
</dbReference>
<reference evidence="5 6" key="1">
    <citation type="submission" date="2016-06" db="EMBL/GenBank/DDBJ databases">
        <authorList>
            <person name="Kjaerup R.B."/>
            <person name="Dalgaard T.S."/>
            <person name="Juul-Madsen H.R."/>
        </authorList>
    </citation>
    <scope>NUCLEOTIDE SEQUENCE [LARGE SCALE GENOMIC DNA]</scope>
    <source>
        <strain evidence="5 6">DSM 45577</strain>
    </source>
</reference>
<dbReference type="InterPro" id="IPR050091">
    <property type="entry name" value="PKS_NRPS_Biosynth_Enz"/>
</dbReference>
<dbReference type="STRING" id="683228.GA0070617_3564"/>
<dbReference type="Proteomes" id="UP000198937">
    <property type="component" value="Unassembled WGS sequence"/>
</dbReference>
<keyword evidence="2" id="KW-0597">Phosphoprotein</keyword>
<dbReference type="SUPFAM" id="SSF51735">
    <property type="entry name" value="NAD(P)-binding Rossmann-fold domains"/>
    <property type="match status" value="1"/>
</dbReference>
<evidence type="ECO:0000259" key="4">
    <source>
        <dbReference type="SMART" id="SM00822"/>
    </source>
</evidence>
<dbReference type="PANTHER" id="PTHR43775:SF37">
    <property type="entry name" value="SI:DKEY-61P9.11"/>
    <property type="match status" value="1"/>
</dbReference>
<evidence type="ECO:0000313" key="5">
    <source>
        <dbReference type="EMBL" id="SCL57566.1"/>
    </source>
</evidence>
<feature type="domain" description="Ketoreductase" evidence="4">
    <location>
        <begin position="170"/>
        <end position="348"/>
    </location>
</feature>
<dbReference type="PANTHER" id="PTHR43775">
    <property type="entry name" value="FATTY ACID SYNTHASE"/>
    <property type="match status" value="1"/>
</dbReference>
<dbReference type="InterPro" id="IPR057326">
    <property type="entry name" value="KR_dom"/>
</dbReference>
<keyword evidence="6" id="KW-1185">Reference proteome</keyword>
<dbReference type="AlphaFoldDB" id="A0A1C6UUB9"/>
<dbReference type="OrthoDB" id="3373166at2"/>
<dbReference type="SMART" id="SM00822">
    <property type="entry name" value="PKS_KR"/>
    <property type="match status" value="1"/>
</dbReference>
<evidence type="ECO:0000256" key="2">
    <source>
        <dbReference type="ARBA" id="ARBA00022553"/>
    </source>
</evidence>
<dbReference type="InterPro" id="IPR036291">
    <property type="entry name" value="NAD(P)-bd_dom_sf"/>
</dbReference>
<accession>A0A1C6UUB9</accession>
<keyword evidence="1" id="KW-0596">Phosphopantetheine</keyword>
<gene>
    <name evidence="5" type="ORF">GA0070617_3564</name>
</gene>
<dbReference type="Gene3D" id="3.40.50.720">
    <property type="entry name" value="NAD(P)-binding Rossmann-like Domain"/>
    <property type="match status" value="1"/>
</dbReference>
<protein>
    <submittedName>
        <fullName evidence="5">KR domain-containing protein</fullName>
    </submittedName>
</protein>
<dbReference type="GO" id="GO:0006633">
    <property type="term" value="P:fatty acid biosynthetic process"/>
    <property type="evidence" value="ECO:0007669"/>
    <property type="project" value="TreeGrafter"/>
</dbReference>
<name>A0A1C6UUB9_9ACTN</name>
<organism evidence="5 6">
    <name type="scientific">Micromonospora yangpuensis</name>
    <dbReference type="NCBI Taxonomy" id="683228"/>
    <lineage>
        <taxon>Bacteria</taxon>
        <taxon>Bacillati</taxon>
        <taxon>Actinomycetota</taxon>
        <taxon>Actinomycetes</taxon>
        <taxon>Micromonosporales</taxon>
        <taxon>Micromonosporaceae</taxon>
        <taxon>Micromonospora</taxon>
    </lineage>
</organism>
<sequence>MSVPVPLPPIRPRIRLRALAAVRVPRHPPPRAARWRLVGTRTNPLAERLLTTAYPAAGPTVDLLLLGTAWTSDASAQVRATARARHATLVHTGAGGGSLLRGLTAERPGTSATTIELAGQSPAALRSAAGLLAAPTCGEELTVHQDGSVSTVGWQEFALPSAPTTTLTGREVLVTGGLGGLGVRVALALARIGAHPVLVDVRRPDDAPPDVVRCLDTLRRAQPATRTVHVDLTDPVATTGQLARYRPRAVVHCAGRIAGGTGRELTDPVIDALVAAKVTTLHTALAAIDPTGLRAVLTFGSVTAHGSHPGLAGYALANELLRRETRRLSETHRQARWCTAEWSLWSGAGMARNVVRAAARQLGMVPVPVSTGSATAVRILTALAATDRPPPPQSLVIAGTCPGAEGDWAGRPEGLPGIDAELLAPSGADLDHLMGTVARAAAARDAAPEPGADPAPAATATGPLFVRATVRGDLVECTAVPAAERDAPPQARRRYRIDPSVRTTEEGEH</sequence>
<dbReference type="EMBL" id="FMIA01000002">
    <property type="protein sequence ID" value="SCL57566.1"/>
    <property type="molecule type" value="Genomic_DNA"/>
</dbReference>
<proteinExistence type="predicted"/>
<evidence type="ECO:0000313" key="6">
    <source>
        <dbReference type="Proteomes" id="UP000198937"/>
    </source>
</evidence>
<dbReference type="RefSeq" id="WP_139135697.1">
    <property type="nucleotide sequence ID" value="NZ_BMMJ01000013.1"/>
</dbReference>